<feature type="domain" description="Response regulatory" evidence="7">
    <location>
        <begin position="1"/>
        <end position="116"/>
    </location>
</feature>
<dbReference type="SUPFAM" id="SSF52172">
    <property type="entry name" value="CheY-like"/>
    <property type="match status" value="1"/>
</dbReference>
<keyword evidence="2" id="KW-0805">Transcription regulation</keyword>
<evidence type="ECO:0000256" key="4">
    <source>
        <dbReference type="ARBA" id="ARBA00023163"/>
    </source>
</evidence>
<evidence type="ECO:0000256" key="3">
    <source>
        <dbReference type="ARBA" id="ARBA00023125"/>
    </source>
</evidence>
<dbReference type="CDD" id="cd06170">
    <property type="entry name" value="LuxR_C_like"/>
    <property type="match status" value="1"/>
</dbReference>
<keyword evidence="1 5" id="KW-0597">Phosphoprotein</keyword>
<dbReference type="PROSITE" id="PS00622">
    <property type="entry name" value="HTH_LUXR_1"/>
    <property type="match status" value="1"/>
</dbReference>
<dbReference type="Pfam" id="PF00072">
    <property type="entry name" value="Response_reg"/>
    <property type="match status" value="1"/>
</dbReference>
<feature type="modified residue" description="4-aspartylphosphate" evidence="5">
    <location>
        <position position="51"/>
    </location>
</feature>
<name>A0A511N389_DEIC1</name>
<dbReference type="InterPro" id="IPR001789">
    <property type="entry name" value="Sig_transdc_resp-reg_receiver"/>
</dbReference>
<dbReference type="InterPro" id="IPR058245">
    <property type="entry name" value="NreC/VraR/RcsB-like_REC"/>
</dbReference>
<protein>
    <submittedName>
        <fullName evidence="8">Putative two-component system response regulator LuxR</fullName>
    </submittedName>
</protein>
<evidence type="ECO:0000259" key="7">
    <source>
        <dbReference type="PROSITE" id="PS50110"/>
    </source>
</evidence>
<accession>A0A511N389</accession>
<evidence type="ECO:0000256" key="1">
    <source>
        <dbReference type="ARBA" id="ARBA00022553"/>
    </source>
</evidence>
<reference evidence="8 9" key="1">
    <citation type="submission" date="2019-07" db="EMBL/GenBank/DDBJ databases">
        <title>Whole genome shotgun sequence of Deinococcus cellulosilyticus NBRC 106333.</title>
        <authorList>
            <person name="Hosoyama A."/>
            <person name="Uohara A."/>
            <person name="Ohji S."/>
            <person name="Ichikawa N."/>
        </authorList>
    </citation>
    <scope>NUCLEOTIDE SEQUENCE [LARGE SCALE GENOMIC DNA]</scope>
    <source>
        <strain evidence="8 9">NBRC 106333</strain>
    </source>
</reference>
<evidence type="ECO:0000256" key="2">
    <source>
        <dbReference type="ARBA" id="ARBA00023015"/>
    </source>
</evidence>
<dbReference type="AlphaFoldDB" id="A0A511N389"/>
<dbReference type="PROSITE" id="PS50043">
    <property type="entry name" value="HTH_LUXR_2"/>
    <property type="match status" value="1"/>
</dbReference>
<organism evidence="8 9">
    <name type="scientific">Deinococcus cellulosilyticus (strain DSM 18568 / NBRC 106333 / KACC 11606 / 5516J-15)</name>
    <dbReference type="NCBI Taxonomy" id="1223518"/>
    <lineage>
        <taxon>Bacteria</taxon>
        <taxon>Thermotogati</taxon>
        <taxon>Deinococcota</taxon>
        <taxon>Deinococci</taxon>
        <taxon>Deinococcales</taxon>
        <taxon>Deinococcaceae</taxon>
        <taxon>Deinococcus</taxon>
    </lineage>
</organism>
<dbReference type="PANTHER" id="PTHR43214:SF24">
    <property type="entry name" value="TRANSCRIPTIONAL REGULATORY PROTEIN NARL-RELATED"/>
    <property type="match status" value="1"/>
</dbReference>
<proteinExistence type="predicted"/>
<feature type="domain" description="HTH luxR-type" evidence="6">
    <location>
        <begin position="140"/>
        <end position="205"/>
    </location>
</feature>
<dbReference type="GO" id="GO:0003677">
    <property type="term" value="F:DNA binding"/>
    <property type="evidence" value="ECO:0007669"/>
    <property type="project" value="UniProtKB-KW"/>
</dbReference>
<evidence type="ECO:0000313" key="9">
    <source>
        <dbReference type="Proteomes" id="UP000321306"/>
    </source>
</evidence>
<dbReference type="Pfam" id="PF00196">
    <property type="entry name" value="GerE"/>
    <property type="match status" value="1"/>
</dbReference>
<dbReference type="Gene3D" id="3.40.50.2300">
    <property type="match status" value="1"/>
</dbReference>
<dbReference type="PANTHER" id="PTHR43214">
    <property type="entry name" value="TWO-COMPONENT RESPONSE REGULATOR"/>
    <property type="match status" value="1"/>
</dbReference>
<dbReference type="GO" id="GO:0006355">
    <property type="term" value="P:regulation of DNA-templated transcription"/>
    <property type="evidence" value="ECO:0007669"/>
    <property type="project" value="InterPro"/>
</dbReference>
<dbReference type="PRINTS" id="PR00038">
    <property type="entry name" value="HTHLUXR"/>
</dbReference>
<comment type="caution">
    <text evidence="8">The sequence shown here is derived from an EMBL/GenBank/DDBJ whole genome shotgun (WGS) entry which is preliminary data.</text>
</comment>
<dbReference type="CDD" id="cd17535">
    <property type="entry name" value="REC_NarL-like"/>
    <property type="match status" value="1"/>
</dbReference>
<keyword evidence="3" id="KW-0238">DNA-binding</keyword>
<dbReference type="InterPro" id="IPR039420">
    <property type="entry name" value="WalR-like"/>
</dbReference>
<dbReference type="InterPro" id="IPR016032">
    <property type="entry name" value="Sig_transdc_resp-reg_C-effctor"/>
</dbReference>
<sequence>MLLVDDQALVRAGLRLILDEDVDCQIVGECSDGSEVMALAERTQPQVVVMDVRMKQVGGIEALKQLRASGHPAHVLMLTTFDEDAALLGALQHGARGFIFKDAAPEDLLRAIQTVASGGMWLDPAVSQRVLSTFQGLHQKAPLPEDLTEREIEVLKHIGSGKNNLEIADVLAISEATVKTHVTRIFQKLGVRDRAEAVVYAFNSGLVRPSGKTS</sequence>
<dbReference type="InterPro" id="IPR011006">
    <property type="entry name" value="CheY-like_superfamily"/>
</dbReference>
<keyword evidence="4" id="KW-0804">Transcription</keyword>
<dbReference type="Proteomes" id="UP000321306">
    <property type="component" value="Unassembled WGS sequence"/>
</dbReference>
<evidence type="ECO:0000313" key="8">
    <source>
        <dbReference type="EMBL" id="GEM47324.1"/>
    </source>
</evidence>
<evidence type="ECO:0000256" key="5">
    <source>
        <dbReference type="PROSITE-ProRule" id="PRU00169"/>
    </source>
</evidence>
<keyword evidence="9" id="KW-1185">Reference proteome</keyword>
<dbReference type="PROSITE" id="PS50110">
    <property type="entry name" value="RESPONSE_REGULATORY"/>
    <property type="match status" value="1"/>
</dbReference>
<dbReference type="SMART" id="SM00421">
    <property type="entry name" value="HTH_LUXR"/>
    <property type="match status" value="1"/>
</dbReference>
<dbReference type="InterPro" id="IPR000792">
    <property type="entry name" value="Tscrpt_reg_LuxR_C"/>
</dbReference>
<dbReference type="EMBL" id="BJXB01000013">
    <property type="protein sequence ID" value="GEM47324.1"/>
    <property type="molecule type" value="Genomic_DNA"/>
</dbReference>
<gene>
    <name evidence="8" type="ORF">DC3_29590</name>
</gene>
<evidence type="ECO:0000259" key="6">
    <source>
        <dbReference type="PROSITE" id="PS50043"/>
    </source>
</evidence>
<dbReference type="SUPFAM" id="SSF46894">
    <property type="entry name" value="C-terminal effector domain of the bipartite response regulators"/>
    <property type="match status" value="1"/>
</dbReference>
<dbReference type="SMART" id="SM00448">
    <property type="entry name" value="REC"/>
    <property type="match status" value="1"/>
</dbReference>
<dbReference type="GO" id="GO:0000160">
    <property type="term" value="P:phosphorelay signal transduction system"/>
    <property type="evidence" value="ECO:0007669"/>
    <property type="project" value="InterPro"/>
</dbReference>